<evidence type="ECO:0000313" key="7">
    <source>
        <dbReference type="EMBL" id="CAD9674794.1"/>
    </source>
</evidence>
<feature type="transmembrane region" description="Helical" evidence="5">
    <location>
        <begin position="142"/>
        <end position="161"/>
    </location>
</feature>
<organism evidence="7">
    <name type="scientific">Mucochytrium quahogii</name>
    <dbReference type="NCBI Taxonomy" id="96639"/>
    <lineage>
        <taxon>Eukaryota</taxon>
        <taxon>Sar</taxon>
        <taxon>Stramenopiles</taxon>
        <taxon>Bigyra</taxon>
        <taxon>Labyrinthulomycetes</taxon>
        <taxon>Thraustochytrida</taxon>
        <taxon>Thraustochytriidae</taxon>
        <taxon>Mucochytrium</taxon>
    </lineage>
</organism>
<name>A0A7S2W8R5_9STRA</name>
<sequence>MSKSTGVGPENVAVELHSSIGVFGDVLPMKASRDGATVFNLNDSDYVHLEVDREGAPARTLSWQTVAMVQIGEVVGGGILTMAAAFAQLGWVMGVLFLFFFLPVNVYIGCVLSKCREICPAAMSYEDMSNYVIGKKWVTNSINFTIATYLLLTFGGYFLAITNSLQMLFFDVALCGPIFGAIVVGVMILPMQIRTLHGTTILVWANFVFICIAVFVALFFMMFNMSTHRALPDVGTTQVVADDITWISFLNAISKIMWAYMGCYVYLQMMSEMKKPGDFPKTFLISGPFQFLMYLFVAVVGYMYDGNKAGGIIIAAIDPHTYPALIRLSAFFLFLHLMIAYLILCILFCRDIHSKVHPKSLNDSGKTGKLIWFALTTTLLVLSYVISNGMPLFDKITALIGALQSPIIGYFVPPMLLLAARRRFKMKTGWFEFISLWSIMIFAVVIMFIGTAANIISFIDAMHEKHMTPFQCNMIALEENWSSM</sequence>
<feature type="transmembrane region" description="Helical" evidence="5">
    <location>
        <begin position="89"/>
        <end position="108"/>
    </location>
</feature>
<dbReference type="AlphaFoldDB" id="A0A7S2W8R5"/>
<dbReference type="InterPro" id="IPR013057">
    <property type="entry name" value="AA_transpt_TM"/>
</dbReference>
<feature type="transmembrane region" description="Helical" evidence="5">
    <location>
        <begin position="396"/>
        <end position="418"/>
    </location>
</feature>
<evidence type="ECO:0000256" key="3">
    <source>
        <dbReference type="ARBA" id="ARBA00022989"/>
    </source>
</evidence>
<keyword evidence="4 5" id="KW-0472">Membrane</keyword>
<feature type="transmembrane region" description="Helical" evidence="5">
    <location>
        <begin position="167"/>
        <end position="189"/>
    </location>
</feature>
<evidence type="ECO:0000259" key="6">
    <source>
        <dbReference type="Pfam" id="PF01490"/>
    </source>
</evidence>
<keyword evidence="2 5" id="KW-0812">Transmembrane</keyword>
<dbReference type="GO" id="GO:0015179">
    <property type="term" value="F:L-amino acid transmembrane transporter activity"/>
    <property type="evidence" value="ECO:0007669"/>
    <property type="project" value="TreeGrafter"/>
</dbReference>
<accession>A0A7S2W8R5</accession>
<evidence type="ECO:0000256" key="1">
    <source>
        <dbReference type="ARBA" id="ARBA00004141"/>
    </source>
</evidence>
<feature type="transmembrane region" description="Helical" evidence="5">
    <location>
        <begin position="430"/>
        <end position="459"/>
    </location>
</feature>
<reference evidence="7" key="1">
    <citation type="submission" date="2021-01" db="EMBL/GenBank/DDBJ databases">
        <authorList>
            <person name="Corre E."/>
            <person name="Pelletier E."/>
            <person name="Niang G."/>
            <person name="Scheremetjew M."/>
            <person name="Finn R."/>
            <person name="Kale V."/>
            <person name="Holt S."/>
            <person name="Cochrane G."/>
            <person name="Meng A."/>
            <person name="Brown T."/>
            <person name="Cohen L."/>
        </authorList>
    </citation>
    <scope>NUCLEOTIDE SEQUENCE</scope>
    <source>
        <strain evidence="7">NY070348D</strain>
    </source>
</reference>
<feature type="domain" description="Amino acid transporter transmembrane" evidence="6">
    <location>
        <begin position="60"/>
        <end position="455"/>
    </location>
</feature>
<dbReference type="PANTHER" id="PTHR22950:SF461">
    <property type="entry name" value="AMINO ACID TRANSPORTER TRANSMEMBRANE DOMAIN-CONTAINING PROTEIN"/>
    <property type="match status" value="1"/>
</dbReference>
<dbReference type="EMBL" id="HBHK01007838">
    <property type="protein sequence ID" value="CAD9674794.1"/>
    <property type="molecule type" value="Transcribed_RNA"/>
</dbReference>
<dbReference type="PANTHER" id="PTHR22950">
    <property type="entry name" value="AMINO ACID TRANSPORTER"/>
    <property type="match status" value="1"/>
</dbReference>
<gene>
    <name evidence="7" type="ORF">QSP1433_LOCUS4831</name>
</gene>
<proteinExistence type="predicted"/>
<feature type="transmembrane region" description="Helical" evidence="5">
    <location>
        <begin position="244"/>
        <end position="267"/>
    </location>
</feature>
<feature type="transmembrane region" description="Helical" evidence="5">
    <location>
        <begin position="324"/>
        <end position="349"/>
    </location>
</feature>
<evidence type="ECO:0000256" key="5">
    <source>
        <dbReference type="SAM" id="Phobius"/>
    </source>
</evidence>
<feature type="transmembrane region" description="Helical" evidence="5">
    <location>
        <begin position="279"/>
        <end position="304"/>
    </location>
</feature>
<dbReference type="GO" id="GO:0016020">
    <property type="term" value="C:membrane"/>
    <property type="evidence" value="ECO:0007669"/>
    <property type="project" value="UniProtKB-SubCell"/>
</dbReference>
<dbReference type="Pfam" id="PF01490">
    <property type="entry name" value="Aa_trans"/>
    <property type="match status" value="1"/>
</dbReference>
<comment type="subcellular location">
    <subcellularLocation>
        <location evidence="1">Membrane</location>
        <topology evidence="1">Multi-pass membrane protein</topology>
    </subcellularLocation>
</comment>
<evidence type="ECO:0000256" key="4">
    <source>
        <dbReference type="ARBA" id="ARBA00023136"/>
    </source>
</evidence>
<keyword evidence="3 5" id="KW-1133">Transmembrane helix</keyword>
<dbReference type="Gene3D" id="1.20.1740.10">
    <property type="entry name" value="Amino acid/polyamine transporter I"/>
    <property type="match status" value="1"/>
</dbReference>
<feature type="transmembrane region" description="Helical" evidence="5">
    <location>
        <begin position="201"/>
        <end position="224"/>
    </location>
</feature>
<evidence type="ECO:0000256" key="2">
    <source>
        <dbReference type="ARBA" id="ARBA00022692"/>
    </source>
</evidence>
<protein>
    <recommendedName>
        <fullName evidence="6">Amino acid transporter transmembrane domain-containing protein</fullName>
    </recommendedName>
</protein>
<feature type="transmembrane region" description="Helical" evidence="5">
    <location>
        <begin position="370"/>
        <end position="390"/>
    </location>
</feature>